<dbReference type="AlphaFoldDB" id="A0A8J7W7V5"/>
<accession>A0A8J7W7V5</accession>
<protein>
    <submittedName>
        <fullName evidence="1">Uncharacterized protein</fullName>
    </submittedName>
</protein>
<evidence type="ECO:0000313" key="1">
    <source>
        <dbReference type="EMBL" id="MBS0122590.1"/>
    </source>
</evidence>
<dbReference type="Proteomes" id="UP000681356">
    <property type="component" value="Unassembled WGS sequence"/>
</dbReference>
<reference evidence="1" key="1">
    <citation type="submission" date="2021-04" db="EMBL/GenBank/DDBJ databases">
        <authorList>
            <person name="Yoon J."/>
        </authorList>
    </citation>
    <scope>NUCLEOTIDE SEQUENCE</scope>
    <source>
        <strain evidence="1">KMU-90</strain>
    </source>
</reference>
<keyword evidence="2" id="KW-1185">Reference proteome</keyword>
<gene>
    <name evidence="1" type="ORF">KB874_00465</name>
</gene>
<dbReference type="EMBL" id="JAGTUU010000001">
    <property type="protein sequence ID" value="MBS0122590.1"/>
    <property type="molecule type" value="Genomic_DNA"/>
</dbReference>
<organism evidence="1 2">
    <name type="scientific">Thetidibacter halocola</name>
    <dbReference type="NCBI Taxonomy" id="2827239"/>
    <lineage>
        <taxon>Bacteria</taxon>
        <taxon>Pseudomonadati</taxon>
        <taxon>Pseudomonadota</taxon>
        <taxon>Alphaproteobacteria</taxon>
        <taxon>Rhodobacterales</taxon>
        <taxon>Roseobacteraceae</taxon>
        <taxon>Thetidibacter</taxon>
    </lineage>
</organism>
<sequence length="85" mass="9487">MALLMKLANVVNNKGKLVYARRIPTDIKHLYPSSKEPFFHCRLRNQQRDANLVAEHAALEAAYACLVADARSGMPEAFGDCGIER</sequence>
<dbReference type="RefSeq" id="WP_212534568.1">
    <property type="nucleotide sequence ID" value="NZ_JAGTUU010000001.1"/>
</dbReference>
<comment type="caution">
    <text evidence="1">The sequence shown here is derived from an EMBL/GenBank/DDBJ whole genome shotgun (WGS) entry which is preliminary data.</text>
</comment>
<name>A0A8J7W7V5_9RHOB</name>
<evidence type="ECO:0000313" key="2">
    <source>
        <dbReference type="Proteomes" id="UP000681356"/>
    </source>
</evidence>
<proteinExistence type="predicted"/>